<keyword evidence="10" id="KW-0808">Transferase</keyword>
<dbReference type="Gene3D" id="3.40.50.10880">
    <property type="entry name" value="Uncharacterised protein PF01937, DUF89, domain 3"/>
    <property type="match status" value="1"/>
</dbReference>
<comment type="similarity">
    <text evidence="3 10">Belongs to the damage-control phosphatase family. Sugar phosphate phosphatase III subfamily.</text>
</comment>
<reference evidence="15" key="1">
    <citation type="submission" date="2016-04" db="UniProtKB">
        <authorList>
            <consortium name="WormBaseParasite"/>
        </authorList>
    </citation>
    <scope>IDENTIFICATION</scope>
</reference>
<keyword evidence="4" id="KW-0533">Nickel</keyword>
<evidence type="ECO:0000313" key="14">
    <source>
        <dbReference type="Proteomes" id="UP000274756"/>
    </source>
</evidence>
<comment type="function">
    <text evidence="8 10">Metal-dependent phosphatase that shows phosphatase activity against several substrates, including fructose-1-phosphate and fructose-6-phosphate. Its preference for fructose-1-phosphate, a strong glycating agent that causes DNA damage rather than a canonical yeast metabolite, suggests a damage-control function in hexose phosphate metabolism. Has also been shown to have O-methyltransferase activity that methylates glutamate residues of target proteins to form gamma-glutamyl methyl ester residues. Possibly methylates PCNA, suggesting it is involved in the DNA damage response.</text>
</comment>
<dbReference type="Gene3D" id="1.20.930.60">
    <property type="match status" value="1"/>
</dbReference>
<dbReference type="GO" id="GO:0032259">
    <property type="term" value="P:methylation"/>
    <property type="evidence" value="ECO:0007669"/>
    <property type="project" value="UniProtKB-KW"/>
</dbReference>
<gene>
    <name evidence="12" type="ORF">DME_LOCUS3887</name>
</gene>
<evidence type="ECO:0000256" key="3">
    <source>
        <dbReference type="ARBA" id="ARBA00009519"/>
    </source>
</evidence>
<dbReference type="GO" id="GO:0016462">
    <property type="term" value="F:pyrophosphatase activity"/>
    <property type="evidence" value="ECO:0007669"/>
    <property type="project" value="UniProtKB-ARBA"/>
</dbReference>
<dbReference type="PANTHER" id="PTHR12260">
    <property type="entry name" value="DAMAGE-CONTROL PHOSPHATASE ARMT1"/>
    <property type="match status" value="1"/>
</dbReference>
<keyword evidence="7 10" id="KW-0464">Manganese</keyword>
<evidence type="ECO:0000313" key="15">
    <source>
        <dbReference type="WBParaSite" id="DME_0001042901-mRNA-1"/>
    </source>
</evidence>
<dbReference type="Proteomes" id="UP000274756">
    <property type="component" value="Unassembled WGS sequence"/>
</dbReference>
<dbReference type="GO" id="GO:0016791">
    <property type="term" value="F:phosphatase activity"/>
    <property type="evidence" value="ECO:0007669"/>
    <property type="project" value="TreeGrafter"/>
</dbReference>
<dbReference type="EMBL" id="UYYG01000209">
    <property type="protein sequence ID" value="VDN53914.1"/>
    <property type="molecule type" value="Genomic_DNA"/>
</dbReference>
<evidence type="ECO:0000256" key="10">
    <source>
        <dbReference type="RuleBase" id="RU367030"/>
    </source>
</evidence>
<organism evidence="13 15">
    <name type="scientific">Dracunculus medinensis</name>
    <name type="common">Guinea worm</name>
    <dbReference type="NCBI Taxonomy" id="318479"/>
    <lineage>
        <taxon>Eukaryota</taxon>
        <taxon>Metazoa</taxon>
        <taxon>Ecdysozoa</taxon>
        <taxon>Nematoda</taxon>
        <taxon>Chromadorea</taxon>
        <taxon>Rhabditida</taxon>
        <taxon>Spirurina</taxon>
        <taxon>Dracunculoidea</taxon>
        <taxon>Dracunculidae</taxon>
        <taxon>Dracunculus</taxon>
    </lineage>
</organism>
<evidence type="ECO:0000313" key="12">
    <source>
        <dbReference type="EMBL" id="VDN53914.1"/>
    </source>
</evidence>
<evidence type="ECO:0000313" key="13">
    <source>
        <dbReference type="Proteomes" id="UP000038040"/>
    </source>
</evidence>
<dbReference type="EC" id="2.1.1.-" evidence="10"/>
<evidence type="ECO:0000259" key="11">
    <source>
        <dbReference type="Pfam" id="PF01937"/>
    </source>
</evidence>
<evidence type="ECO:0000256" key="4">
    <source>
        <dbReference type="ARBA" id="ARBA00022596"/>
    </source>
</evidence>
<dbReference type="OrthoDB" id="541375at2759"/>
<keyword evidence="6 10" id="KW-0378">Hydrolase</keyword>
<comment type="catalytic activity">
    <reaction evidence="9 10">
        <text>beta-D-fructose 6-phosphate = dihydroxyacetone + D-glyceraldehyde 3-phosphate</text>
        <dbReference type="Rhea" id="RHEA:28002"/>
        <dbReference type="ChEBI" id="CHEBI:16016"/>
        <dbReference type="ChEBI" id="CHEBI:57634"/>
        <dbReference type="ChEBI" id="CHEBI:59776"/>
    </reaction>
</comment>
<dbReference type="Pfam" id="PF01937">
    <property type="entry name" value="ARMT1-like_dom"/>
    <property type="match status" value="1"/>
</dbReference>
<keyword evidence="14" id="KW-1185">Reference proteome</keyword>
<dbReference type="Proteomes" id="UP000038040">
    <property type="component" value="Unplaced"/>
</dbReference>
<comment type="cofactor">
    <cofactor evidence="10">
        <name>Mn(2+)</name>
        <dbReference type="ChEBI" id="CHEBI:29035"/>
    </cofactor>
    <cofactor evidence="10">
        <name>Ni(2+)</name>
        <dbReference type="ChEBI" id="CHEBI:49786"/>
    </cofactor>
</comment>
<dbReference type="GO" id="GO:0046872">
    <property type="term" value="F:metal ion binding"/>
    <property type="evidence" value="ECO:0007669"/>
    <property type="project" value="UniProtKB-UniRule"/>
</dbReference>
<reference evidence="12 14" key="2">
    <citation type="submission" date="2018-11" db="EMBL/GenBank/DDBJ databases">
        <authorList>
            <consortium name="Pathogen Informatics"/>
        </authorList>
    </citation>
    <scope>NUCLEOTIDE SEQUENCE [LARGE SCALE GENOMIC DNA]</scope>
</reference>
<dbReference type="AlphaFoldDB" id="A0A158Q6L8"/>
<accession>A0A158Q6L8</accession>
<comment type="catalytic activity">
    <reaction evidence="1 10">
        <text>L-glutamyl-[protein] + S-adenosyl-L-methionine = [protein]-L-glutamate 5-O-methyl ester + S-adenosyl-L-homocysteine</text>
        <dbReference type="Rhea" id="RHEA:24452"/>
        <dbReference type="Rhea" id="RHEA-COMP:10208"/>
        <dbReference type="Rhea" id="RHEA-COMP:10311"/>
        <dbReference type="ChEBI" id="CHEBI:29973"/>
        <dbReference type="ChEBI" id="CHEBI:57856"/>
        <dbReference type="ChEBI" id="CHEBI:59789"/>
        <dbReference type="ChEBI" id="CHEBI:82795"/>
    </reaction>
</comment>
<dbReference type="GO" id="GO:0051998">
    <property type="term" value="F:protein carboxyl O-methyltransferase activity"/>
    <property type="evidence" value="ECO:0007669"/>
    <property type="project" value="UniProtKB-UniRule"/>
</dbReference>
<evidence type="ECO:0000256" key="6">
    <source>
        <dbReference type="ARBA" id="ARBA00022801"/>
    </source>
</evidence>
<feature type="domain" description="Damage-control phosphatase ARMT1-like metal-binding" evidence="11">
    <location>
        <begin position="19"/>
        <end position="399"/>
    </location>
</feature>
<evidence type="ECO:0000256" key="2">
    <source>
        <dbReference type="ARBA" id="ARBA00001326"/>
    </source>
</evidence>
<evidence type="ECO:0000256" key="8">
    <source>
        <dbReference type="ARBA" id="ARBA00045980"/>
    </source>
</evidence>
<dbReference type="GO" id="GO:0006974">
    <property type="term" value="P:DNA damage response"/>
    <property type="evidence" value="ECO:0007669"/>
    <property type="project" value="TreeGrafter"/>
</dbReference>
<dbReference type="SUPFAM" id="SSF111321">
    <property type="entry name" value="AF1104-like"/>
    <property type="match status" value="1"/>
</dbReference>
<comment type="domain">
    <text evidence="10">Subfamily III proteins have a conserved RTxK motif about 40-50 residues from the C-terminus; the threonine may be replaced by serine or cysteine.</text>
</comment>
<dbReference type="STRING" id="318479.A0A158Q6L8"/>
<dbReference type="GO" id="GO:0030643">
    <property type="term" value="P:intracellular phosphate ion homeostasis"/>
    <property type="evidence" value="ECO:0007669"/>
    <property type="project" value="UniProtKB-ARBA"/>
</dbReference>
<proteinExistence type="inferred from homology"/>
<keyword evidence="5 10" id="KW-0479">Metal-binding</keyword>
<evidence type="ECO:0000256" key="5">
    <source>
        <dbReference type="ARBA" id="ARBA00022723"/>
    </source>
</evidence>
<dbReference type="InterPro" id="IPR036075">
    <property type="entry name" value="ARMT-1-like_metal-bd_sf"/>
</dbReference>
<comment type="catalytic activity">
    <reaction evidence="2 10">
        <text>beta-D-fructose 1-phosphate + H2O = D-fructose + phosphate</text>
        <dbReference type="Rhea" id="RHEA:35603"/>
        <dbReference type="ChEBI" id="CHEBI:15377"/>
        <dbReference type="ChEBI" id="CHEBI:37721"/>
        <dbReference type="ChEBI" id="CHEBI:43474"/>
        <dbReference type="ChEBI" id="CHEBI:138881"/>
    </reaction>
</comment>
<dbReference type="FunFam" id="3.40.50.10880:FF:000005">
    <property type="entry name" value="DUF89-domain-containing protein"/>
    <property type="match status" value="1"/>
</dbReference>
<evidence type="ECO:0000256" key="7">
    <source>
        <dbReference type="ARBA" id="ARBA00023211"/>
    </source>
</evidence>
<dbReference type="WBParaSite" id="DME_0001042901-mRNA-1">
    <property type="protein sequence ID" value="DME_0001042901-mRNA-1"/>
    <property type="gene ID" value="DME_0001042901"/>
</dbReference>
<dbReference type="GO" id="GO:0005634">
    <property type="term" value="C:nucleus"/>
    <property type="evidence" value="ECO:0007669"/>
    <property type="project" value="TreeGrafter"/>
</dbReference>
<protein>
    <recommendedName>
        <fullName evidence="10">Sugar phosphate phosphatase</fullName>
        <ecNumber evidence="10">2.1.1.-</ecNumber>
        <ecNumber evidence="10">3.1.3.-</ecNumber>
    </recommendedName>
</protein>
<evidence type="ECO:0000256" key="1">
    <source>
        <dbReference type="ARBA" id="ARBA00000807"/>
    </source>
</evidence>
<keyword evidence="10" id="KW-0489">Methyltransferase</keyword>
<dbReference type="InterPro" id="IPR002791">
    <property type="entry name" value="ARMT1-like_metal-bd"/>
</dbReference>
<dbReference type="PANTHER" id="PTHR12260:SF6">
    <property type="entry name" value="DAMAGE-CONTROL PHOSPHATASE ARMT1"/>
    <property type="match status" value="1"/>
</dbReference>
<evidence type="ECO:0000256" key="9">
    <source>
        <dbReference type="ARBA" id="ARBA00048809"/>
    </source>
</evidence>
<sequence>MRFIANFVWDNSATFVYNTIHERWPIILTKVIDQVHRYRQIHVAVYREEGYRDMENVIAELTELHDSMTCDKPLVDFNDDLDNVELWNNLLYKLRKENKGELSWYRLSWLFIECYVYRRIAVAFRRTKTLSQFDPFAAQKQIAFIDSINSADVVANYLDNFYVQTHSHTLDSKLISRFLQICLWGNKCDLSLSCGDSMVPDSTLLEMGKKFTEKIISNDLQKAIEILQHACGQRIDIVLDNAGLELFGDLVLADFLINVVKVGKVIFRGKAMPWFVSDVTNGDFHWLLEILSGSNHNSFNKAGQRWQQMLAKDKFEFQAHRFWTLPFPYCEMQDQAPDLYDDLAESAMIIFKGDLNYRKLVGDRKWPWNTPFKVALRGFTPAPVLALRTIKSETVVGLSDSVIADIENLYGESEEWMITGEYAVVQLQQ</sequence>
<name>A0A158Q6L8_DRAME</name>
<dbReference type="EC" id="3.1.3.-" evidence="10"/>
<dbReference type="InterPro" id="IPR039763">
    <property type="entry name" value="ARMT1"/>
</dbReference>